<evidence type="ECO:0000256" key="2">
    <source>
        <dbReference type="SAM" id="MobiDB-lite"/>
    </source>
</evidence>
<dbReference type="EMBL" id="UYWW01005273">
    <property type="protein sequence ID" value="VDM14034.1"/>
    <property type="molecule type" value="Genomic_DNA"/>
</dbReference>
<protein>
    <recommendedName>
        <fullName evidence="3">ZP domain-containing protein</fullName>
    </recommendedName>
</protein>
<keyword evidence="5" id="KW-1185">Reference proteome</keyword>
<evidence type="ECO:0000313" key="5">
    <source>
        <dbReference type="Proteomes" id="UP000270924"/>
    </source>
</evidence>
<reference evidence="4 5" key="1">
    <citation type="submission" date="2018-11" db="EMBL/GenBank/DDBJ databases">
        <authorList>
            <consortium name="Pathogen Informatics"/>
        </authorList>
    </citation>
    <scope>NUCLEOTIDE SEQUENCE [LARGE SCALE GENOMIC DNA]</scope>
</reference>
<evidence type="ECO:0000256" key="1">
    <source>
        <dbReference type="ARBA" id="ARBA00022729"/>
    </source>
</evidence>
<dbReference type="Pfam" id="PF25301">
    <property type="entry name" value="CUT_C"/>
    <property type="match status" value="1"/>
</dbReference>
<dbReference type="AlphaFoldDB" id="A0A3P7ECA0"/>
<accession>A0A3P7ECA0</accession>
<name>A0A3P7ECA0_WUCBA</name>
<dbReference type="InterPro" id="IPR057475">
    <property type="entry name" value="CUT_C"/>
</dbReference>
<dbReference type="InterPro" id="IPR051962">
    <property type="entry name" value="Cuticlin"/>
</dbReference>
<dbReference type="InParanoid" id="A0A3P7ECA0"/>
<organism evidence="4 5">
    <name type="scientific">Wuchereria bancrofti</name>
    <dbReference type="NCBI Taxonomy" id="6293"/>
    <lineage>
        <taxon>Eukaryota</taxon>
        <taxon>Metazoa</taxon>
        <taxon>Ecdysozoa</taxon>
        <taxon>Nematoda</taxon>
        <taxon>Chromadorea</taxon>
        <taxon>Rhabditida</taxon>
        <taxon>Spirurina</taxon>
        <taxon>Spiruromorpha</taxon>
        <taxon>Filarioidea</taxon>
        <taxon>Onchocercidae</taxon>
        <taxon>Wuchereria</taxon>
    </lineage>
</organism>
<feature type="region of interest" description="Disordered" evidence="2">
    <location>
        <begin position="31"/>
        <end position="58"/>
    </location>
</feature>
<feature type="domain" description="ZP" evidence="3">
    <location>
        <begin position="1"/>
        <end position="46"/>
    </location>
</feature>
<gene>
    <name evidence="4" type="ORF">WBA_LOCUS7420</name>
</gene>
<dbReference type="PANTHER" id="PTHR22907:SF51">
    <property type="entry name" value="CUTICLIN-1"/>
    <property type="match status" value="1"/>
</dbReference>
<dbReference type="PROSITE" id="PS51034">
    <property type="entry name" value="ZP_2"/>
    <property type="match status" value="1"/>
</dbReference>
<keyword evidence="1" id="KW-0732">Signal</keyword>
<proteinExistence type="predicted"/>
<evidence type="ECO:0000313" key="4">
    <source>
        <dbReference type="EMBL" id="VDM14034.1"/>
    </source>
</evidence>
<dbReference type="InterPro" id="IPR001507">
    <property type="entry name" value="ZP_dom"/>
</dbReference>
<sequence>MAGQEAHVYKYADRSELFYQCQISITIKEPNSECPRPQCSEPEGFGATQRQTARKRRDTNAWYDSANTLDVRTEMTALEIMDETVSKTNIVN</sequence>
<dbReference type="OrthoDB" id="5857465at2759"/>
<dbReference type="Proteomes" id="UP000270924">
    <property type="component" value="Unassembled WGS sequence"/>
</dbReference>
<dbReference type="PANTHER" id="PTHR22907">
    <property type="entry name" value="GH04558P"/>
    <property type="match status" value="1"/>
</dbReference>
<evidence type="ECO:0000259" key="3">
    <source>
        <dbReference type="PROSITE" id="PS51034"/>
    </source>
</evidence>